<keyword evidence="1" id="KW-0472">Membrane</keyword>
<organism evidence="2 3">
    <name type="scientific">Asterophora parasitica</name>
    <dbReference type="NCBI Taxonomy" id="117018"/>
    <lineage>
        <taxon>Eukaryota</taxon>
        <taxon>Fungi</taxon>
        <taxon>Dikarya</taxon>
        <taxon>Basidiomycota</taxon>
        <taxon>Agaricomycotina</taxon>
        <taxon>Agaricomycetes</taxon>
        <taxon>Agaricomycetidae</taxon>
        <taxon>Agaricales</taxon>
        <taxon>Tricholomatineae</taxon>
        <taxon>Lyophyllaceae</taxon>
        <taxon>Asterophora</taxon>
    </lineage>
</organism>
<protein>
    <submittedName>
        <fullName evidence="2">Uncharacterized protein</fullName>
    </submittedName>
</protein>
<accession>A0A9P7KDI2</accession>
<sequence length="135" mass="15308">MGVVDLEWHAIRNSRQLTWIDSIKITHVFESDMKCFLKIRLVHRTSTHVPFKMLLNLTMLLILVRCIRYLPGLMPVQVLGAFIKLLATNHLCSAMTGTNTVHGLLYDPDFATATFVFVAFYATAMVSYACMLLSL</sequence>
<name>A0A9P7KDI2_9AGAR</name>
<proteinExistence type="predicted"/>
<comment type="caution">
    <text evidence="2">The sequence shown here is derived from an EMBL/GenBank/DDBJ whole genome shotgun (WGS) entry which is preliminary data.</text>
</comment>
<keyword evidence="1" id="KW-1133">Transmembrane helix</keyword>
<gene>
    <name evidence="2" type="ORF">DXG03_009521</name>
</gene>
<dbReference type="EMBL" id="JABCKV010000091">
    <property type="protein sequence ID" value="KAG5643891.1"/>
    <property type="molecule type" value="Genomic_DNA"/>
</dbReference>
<feature type="transmembrane region" description="Helical" evidence="1">
    <location>
        <begin position="110"/>
        <end position="133"/>
    </location>
</feature>
<keyword evidence="3" id="KW-1185">Reference proteome</keyword>
<dbReference type="AlphaFoldDB" id="A0A9P7KDI2"/>
<evidence type="ECO:0000313" key="3">
    <source>
        <dbReference type="Proteomes" id="UP000775547"/>
    </source>
</evidence>
<keyword evidence="1" id="KW-0812">Transmembrane</keyword>
<evidence type="ECO:0000256" key="1">
    <source>
        <dbReference type="SAM" id="Phobius"/>
    </source>
</evidence>
<reference evidence="2" key="2">
    <citation type="submission" date="2021-10" db="EMBL/GenBank/DDBJ databases">
        <title>Phylogenomics reveals ancestral predisposition of the termite-cultivated fungus Termitomyces towards a domesticated lifestyle.</title>
        <authorList>
            <person name="Auxier B."/>
            <person name="Grum-Grzhimaylo A."/>
            <person name="Cardenas M.E."/>
            <person name="Lodge J.D."/>
            <person name="Laessoe T."/>
            <person name="Pedersen O."/>
            <person name="Smith M.E."/>
            <person name="Kuyper T.W."/>
            <person name="Franco-Molano E.A."/>
            <person name="Baroni T.J."/>
            <person name="Aanen D.K."/>
        </authorList>
    </citation>
    <scope>NUCLEOTIDE SEQUENCE</scope>
    <source>
        <strain evidence="2">AP01</strain>
        <tissue evidence="2">Mycelium</tissue>
    </source>
</reference>
<reference evidence="2" key="1">
    <citation type="submission" date="2020-07" db="EMBL/GenBank/DDBJ databases">
        <authorList>
            <person name="Nieuwenhuis M."/>
            <person name="Van De Peppel L.J.J."/>
        </authorList>
    </citation>
    <scope>NUCLEOTIDE SEQUENCE</scope>
    <source>
        <strain evidence="2">AP01</strain>
        <tissue evidence="2">Mycelium</tissue>
    </source>
</reference>
<dbReference type="Proteomes" id="UP000775547">
    <property type="component" value="Unassembled WGS sequence"/>
</dbReference>
<evidence type="ECO:0000313" key="2">
    <source>
        <dbReference type="EMBL" id="KAG5643891.1"/>
    </source>
</evidence>